<comment type="subcellular location">
    <subcellularLocation>
        <location evidence="1">Membrane</location>
        <topology evidence="1">Multi-pass membrane protein</topology>
    </subcellularLocation>
</comment>
<evidence type="ECO:0000259" key="8">
    <source>
        <dbReference type="Pfam" id="PF20684"/>
    </source>
</evidence>
<evidence type="ECO:0000313" key="10">
    <source>
        <dbReference type="Proteomes" id="UP000283269"/>
    </source>
</evidence>
<feature type="transmembrane region" description="Helical" evidence="7">
    <location>
        <begin position="593"/>
        <end position="616"/>
    </location>
</feature>
<evidence type="ECO:0000256" key="7">
    <source>
        <dbReference type="SAM" id="Phobius"/>
    </source>
</evidence>
<feature type="transmembrane region" description="Helical" evidence="7">
    <location>
        <begin position="203"/>
        <end position="222"/>
    </location>
</feature>
<keyword evidence="4 7" id="KW-0472">Membrane</keyword>
<dbReference type="PANTHER" id="PTHR33048:SF19">
    <property type="entry name" value="MEMBRANE PROTEIN PTH11-LIKE, PUTATIVE (AFU_ORTHOLOGUE AFUA_1G14080)-RELATED"/>
    <property type="match status" value="1"/>
</dbReference>
<feature type="transmembrane region" description="Helical" evidence="7">
    <location>
        <begin position="277"/>
        <end position="297"/>
    </location>
</feature>
<feature type="transmembrane region" description="Helical" evidence="7">
    <location>
        <begin position="672"/>
        <end position="692"/>
    </location>
</feature>
<evidence type="ECO:0000256" key="3">
    <source>
        <dbReference type="ARBA" id="ARBA00022989"/>
    </source>
</evidence>
<feature type="compositionally biased region" description="Polar residues" evidence="6">
    <location>
        <begin position="317"/>
        <end position="344"/>
    </location>
</feature>
<sequence>MTVNTAAWKGAFRLVYWHTYTDLRRNQACITVLQVVSIVSTFVRLGHRWFTKRMWWDDWIAIIPLLGNIVYVVIMWLDLGGGVASNSLNVLFSPWFGTLLFYIIVWYVILFLYWNYLTEISRISLALSIARIFPPRHTCRRFAFGLAVLFVIIFIANVLMSTFDCYKSSSAWYNMAFQNCLNKQGAIVGVYATVSFPLQLTHYQVDLLSDILLVASPLTMLWKIKLPRQQRRLVLALFSSSMLPLLASTIYCVIWGLSPRIGPDSLLILRIMSQLQAGISLLVCNLLVVTMLFYRIVRREIVPDPASEHQPEPQTYLPATSTEKQLSETTRNTSTAHTQTQVEEISSITQSSSPRQPSPPPSLVLTSIYDDSVQLSSVHDSSVHESESTFSHDEENNISGSQPSWSFSDKIYGILLLVIGMTLPQVPQHVVAWEVSTLLLQILSMGSTIVRIVHRWRTKRMWWDDWIAFIPLSVDAFLVIIDWLAATAADKLYTKCPSLQLGSSQSLLFSPWFGTFMYFTVIWVSRISLSLSIARIFPPKHACRRLAFALTVLFIVLYIPNVLMPIFECANQTIKWYRMPLIDCVKDRPAPSAAVFTSLAHFVAVILLIVTPLTMLWKIKLPKRERALILTLFSSSILSLFASTAFCVVWTLNTRFGSNSRMVIRMVAQIEAAIALLVCNLVVVTMMFYRILKRESILESDAISEPVDLLSIPPPQEETRGASEKESLTNVATNRANITVHEDRDAASALQQDSTTNISFTTIFEDSLQNSSLRSGSFSKIDTRSQSFENYDEDNSQNSSVSRFPAWSFSNKSTDSQFCS</sequence>
<keyword evidence="3 7" id="KW-1133">Transmembrane helix</keyword>
<feature type="domain" description="Rhodopsin" evidence="8">
    <location>
        <begin position="43"/>
        <end position="252"/>
    </location>
</feature>
<feature type="compositionally biased region" description="Basic and acidic residues" evidence="6">
    <location>
        <begin position="717"/>
        <end position="727"/>
    </location>
</feature>
<dbReference type="STRING" id="93625.A0A409XP13"/>
<evidence type="ECO:0000256" key="1">
    <source>
        <dbReference type="ARBA" id="ARBA00004141"/>
    </source>
</evidence>
<feature type="region of interest" description="Disordered" evidence="6">
    <location>
        <begin position="709"/>
        <end position="728"/>
    </location>
</feature>
<protein>
    <recommendedName>
        <fullName evidence="8">Rhodopsin domain-containing protein</fullName>
    </recommendedName>
</protein>
<feature type="transmembrane region" description="Helical" evidence="7">
    <location>
        <begin position="138"/>
        <end position="160"/>
    </location>
</feature>
<evidence type="ECO:0000256" key="5">
    <source>
        <dbReference type="ARBA" id="ARBA00038359"/>
    </source>
</evidence>
<feature type="transmembrane region" description="Helical" evidence="7">
    <location>
        <begin position="546"/>
        <end position="567"/>
    </location>
</feature>
<dbReference type="Pfam" id="PF20684">
    <property type="entry name" value="Fung_rhodopsin"/>
    <property type="match status" value="2"/>
</dbReference>
<feature type="region of interest" description="Disordered" evidence="6">
    <location>
        <begin position="789"/>
        <end position="820"/>
    </location>
</feature>
<comment type="similarity">
    <text evidence="5">Belongs to the SAT4 family.</text>
</comment>
<dbReference type="InterPro" id="IPR052337">
    <property type="entry name" value="SAT4-like"/>
</dbReference>
<feature type="compositionally biased region" description="Low complexity" evidence="6">
    <location>
        <begin position="345"/>
        <end position="355"/>
    </location>
</feature>
<evidence type="ECO:0000256" key="6">
    <source>
        <dbReference type="SAM" id="MobiDB-lite"/>
    </source>
</evidence>
<feature type="transmembrane region" description="Helical" evidence="7">
    <location>
        <begin position="234"/>
        <end position="257"/>
    </location>
</feature>
<dbReference type="Proteomes" id="UP000283269">
    <property type="component" value="Unassembled WGS sequence"/>
</dbReference>
<reference evidence="9 10" key="1">
    <citation type="journal article" date="2018" name="Evol. Lett.">
        <title>Horizontal gene cluster transfer increased hallucinogenic mushroom diversity.</title>
        <authorList>
            <person name="Reynolds H.T."/>
            <person name="Vijayakumar V."/>
            <person name="Gluck-Thaler E."/>
            <person name="Korotkin H.B."/>
            <person name="Matheny P.B."/>
            <person name="Slot J.C."/>
        </authorList>
    </citation>
    <scope>NUCLEOTIDE SEQUENCE [LARGE SCALE GENOMIC DNA]</scope>
    <source>
        <strain evidence="9 10">2631</strain>
    </source>
</reference>
<feature type="transmembrane region" description="Helical" evidence="7">
    <location>
        <begin position="59"/>
        <end position="79"/>
    </location>
</feature>
<feature type="transmembrane region" description="Helical" evidence="7">
    <location>
        <begin position="433"/>
        <end position="454"/>
    </location>
</feature>
<dbReference type="AlphaFoldDB" id="A0A409XP13"/>
<feature type="transmembrane region" description="Helical" evidence="7">
    <location>
        <begin position="466"/>
        <end position="486"/>
    </location>
</feature>
<dbReference type="PANTHER" id="PTHR33048">
    <property type="entry name" value="PTH11-LIKE INTEGRAL MEMBRANE PROTEIN (AFU_ORTHOLOGUE AFUA_5G11245)"/>
    <property type="match status" value="1"/>
</dbReference>
<evidence type="ECO:0000256" key="2">
    <source>
        <dbReference type="ARBA" id="ARBA00022692"/>
    </source>
</evidence>
<feature type="transmembrane region" description="Helical" evidence="7">
    <location>
        <begin position="99"/>
        <end position="117"/>
    </location>
</feature>
<feature type="domain" description="Rhodopsin" evidence="8">
    <location>
        <begin position="450"/>
        <end position="687"/>
    </location>
</feature>
<feature type="transmembrane region" description="Helical" evidence="7">
    <location>
        <begin position="506"/>
        <end position="525"/>
    </location>
</feature>
<feature type="transmembrane region" description="Helical" evidence="7">
    <location>
        <begin position="411"/>
        <end position="427"/>
    </location>
</feature>
<dbReference type="GO" id="GO:0016020">
    <property type="term" value="C:membrane"/>
    <property type="evidence" value="ECO:0007669"/>
    <property type="project" value="UniProtKB-SubCell"/>
</dbReference>
<feature type="transmembrane region" description="Helical" evidence="7">
    <location>
        <begin position="628"/>
        <end position="652"/>
    </location>
</feature>
<dbReference type="InParanoid" id="A0A409XP13"/>
<accession>A0A409XP13</accession>
<feature type="region of interest" description="Disordered" evidence="6">
    <location>
        <begin position="305"/>
        <end position="363"/>
    </location>
</feature>
<dbReference type="EMBL" id="NHYD01001045">
    <property type="protein sequence ID" value="PPQ92436.1"/>
    <property type="molecule type" value="Genomic_DNA"/>
</dbReference>
<evidence type="ECO:0000256" key="4">
    <source>
        <dbReference type="ARBA" id="ARBA00023136"/>
    </source>
</evidence>
<dbReference type="InterPro" id="IPR049326">
    <property type="entry name" value="Rhodopsin_dom_fungi"/>
</dbReference>
<name>A0A409XP13_PSICY</name>
<keyword evidence="10" id="KW-1185">Reference proteome</keyword>
<dbReference type="OrthoDB" id="3229610at2759"/>
<keyword evidence="2 7" id="KW-0812">Transmembrane</keyword>
<organism evidence="9 10">
    <name type="scientific">Psilocybe cyanescens</name>
    <dbReference type="NCBI Taxonomy" id="93625"/>
    <lineage>
        <taxon>Eukaryota</taxon>
        <taxon>Fungi</taxon>
        <taxon>Dikarya</taxon>
        <taxon>Basidiomycota</taxon>
        <taxon>Agaricomycotina</taxon>
        <taxon>Agaricomycetes</taxon>
        <taxon>Agaricomycetidae</taxon>
        <taxon>Agaricales</taxon>
        <taxon>Agaricineae</taxon>
        <taxon>Strophariaceae</taxon>
        <taxon>Psilocybe</taxon>
    </lineage>
</organism>
<gene>
    <name evidence="9" type="ORF">CVT25_008657</name>
</gene>
<evidence type="ECO:0000313" key="9">
    <source>
        <dbReference type="EMBL" id="PPQ92436.1"/>
    </source>
</evidence>
<proteinExistence type="inferred from homology"/>
<feature type="compositionally biased region" description="Polar residues" evidence="6">
    <location>
        <begin position="796"/>
        <end position="820"/>
    </location>
</feature>
<comment type="caution">
    <text evidence="9">The sequence shown here is derived from an EMBL/GenBank/DDBJ whole genome shotgun (WGS) entry which is preliminary data.</text>
</comment>